<protein>
    <submittedName>
        <fullName evidence="4">Protein-lysine methyltransferase METTL21C</fullName>
    </submittedName>
</protein>
<dbReference type="PANTHER" id="PTHR14614">
    <property type="entry name" value="HEPATOCELLULAR CARCINOMA-ASSOCIATED ANTIGEN"/>
    <property type="match status" value="1"/>
</dbReference>
<feature type="compositionally biased region" description="Basic and acidic residues" evidence="3">
    <location>
        <begin position="278"/>
        <end position="290"/>
    </location>
</feature>
<dbReference type="GeneTree" id="ENSGT00940000156596"/>
<keyword evidence="5" id="KW-1185">Reference proteome</keyword>
<keyword evidence="1" id="KW-0489">Methyltransferase</keyword>
<evidence type="ECO:0000313" key="5">
    <source>
        <dbReference type="Proteomes" id="UP000694557"/>
    </source>
</evidence>
<dbReference type="Gene3D" id="3.40.50.150">
    <property type="entry name" value="Vaccinia Virus protein VP39"/>
    <property type="match status" value="2"/>
</dbReference>
<feature type="compositionally biased region" description="Basic and acidic residues" evidence="3">
    <location>
        <begin position="481"/>
        <end position="495"/>
    </location>
</feature>
<dbReference type="InterPro" id="IPR029063">
    <property type="entry name" value="SAM-dependent_MTases_sf"/>
</dbReference>
<sequence>MDPLCTSHQEEEKTVIMKEEKETEDEKKDDENDDDEEEDEDEKDDSETTVIDGEEELDDKSKETEPQQQKEQAWAPTTYSKFGKEVFCYVGEEISIFEALDSYGAVIWPAALALCHYLETNVEQLNLVDKAVLELGAGPGLVSIVATLLGAWVTATDLPEIIGNLRANLLRNTRGRWRNTPQAAALSWGPDVERIYPRSVYRYDYVLAADVVYHHDYLEELLFTMRYFCRPGTTLIWANKVRLKTDLSFTENFQNTFNTTLLAEIGEVNILMGTCRETEEKPELDPGKQQEEEEEPELDPGKQQEEEEEPELDPGKQQEEGKEPELDPGKQQEEEEEEPELDPGKQQEEEEPELVPGKQQEEEEEPELDPGKQQEEEEEPELDSGKLQEEEEPQLDPGKQQEEEEEPELDSGKLQEEEEPQLDPGKQQEEEEEPELVPGKQQEEEEEEHVCLQVGENGLEEKEEEFEADQTTENEEEDETQKEGLKEENKDRENQVDSQVCRDDEEQQNSAGSRSTSESELEGLEEADTQDSNVQREERPVWVEQFVVEADKRSEEQDNSLEEEADAADGSSQAWEKQTLEHSDEGYGDDDDAENTNSRCSTEATDEDIEELDTKDTGDAQLDNTHVPWIRLDREVYFYAGHKINIVEAMDSHGGVIWPAALALCNYLETNTDVIDLKGKQVLELGSGTGLVSIVASLLGAQVTATDLPDVLSNLRYNLLRNTRGRSKYTPEVTALSWGPEVERTYPRSVYRYDYVLAADVVYHHDLEELLVTMKYFCRPGNTLIWANKVRLKTNLVFTEDFKNTFNTTLLAEMGEVKIFKATCKR</sequence>
<evidence type="ECO:0000256" key="3">
    <source>
        <dbReference type="SAM" id="MobiDB-lite"/>
    </source>
</evidence>
<feature type="compositionally biased region" description="Basic and acidic residues" evidence="3">
    <location>
        <begin position="8"/>
        <end position="30"/>
    </location>
</feature>
<gene>
    <name evidence="4" type="primary">LOC109885366</name>
</gene>
<accession>A0A8C7KN25</accession>
<organism evidence="4 5">
    <name type="scientific">Oncorhynchus kisutch</name>
    <name type="common">Coho salmon</name>
    <name type="synonym">Salmo kisutch</name>
    <dbReference type="NCBI Taxonomy" id="8019"/>
    <lineage>
        <taxon>Eukaryota</taxon>
        <taxon>Metazoa</taxon>
        <taxon>Chordata</taxon>
        <taxon>Craniata</taxon>
        <taxon>Vertebrata</taxon>
        <taxon>Euteleostomi</taxon>
        <taxon>Actinopterygii</taxon>
        <taxon>Neopterygii</taxon>
        <taxon>Teleostei</taxon>
        <taxon>Protacanthopterygii</taxon>
        <taxon>Salmoniformes</taxon>
        <taxon>Salmonidae</taxon>
        <taxon>Salmoninae</taxon>
        <taxon>Oncorhynchus</taxon>
    </lineage>
</organism>
<dbReference type="AlphaFoldDB" id="A0A8C7KN25"/>
<dbReference type="PANTHER" id="PTHR14614:SF13">
    <property type="entry name" value="PROTEIN-LYSINE METHYLTRANSFERASE METTL21C"/>
    <property type="match status" value="1"/>
</dbReference>
<feature type="region of interest" description="Disordered" evidence="3">
    <location>
        <begin position="278"/>
        <end position="621"/>
    </location>
</feature>
<feature type="compositionally biased region" description="Acidic residues" evidence="3">
    <location>
        <begin position="519"/>
        <end position="529"/>
    </location>
</feature>
<reference evidence="4" key="2">
    <citation type="submission" date="2025-09" db="UniProtKB">
        <authorList>
            <consortium name="Ensembl"/>
        </authorList>
    </citation>
    <scope>IDENTIFICATION</scope>
</reference>
<keyword evidence="2" id="KW-0949">S-adenosyl-L-methionine</keyword>
<feature type="region of interest" description="Disordered" evidence="3">
    <location>
        <begin position="1"/>
        <end position="75"/>
    </location>
</feature>
<dbReference type="CDD" id="cd02440">
    <property type="entry name" value="AdoMet_MTases"/>
    <property type="match status" value="1"/>
</dbReference>
<dbReference type="GO" id="GO:0032259">
    <property type="term" value="P:methylation"/>
    <property type="evidence" value="ECO:0007669"/>
    <property type="project" value="UniProtKB-KW"/>
</dbReference>
<feature type="compositionally biased region" description="Acidic residues" evidence="3">
    <location>
        <begin position="31"/>
        <end position="58"/>
    </location>
</feature>
<dbReference type="Proteomes" id="UP000694557">
    <property type="component" value="Unassembled WGS sequence"/>
</dbReference>
<proteinExistence type="predicted"/>
<feature type="compositionally biased region" description="Polar residues" evidence="3">
    <location>
        <begin position="66"/>
        <end position="75"/>
    </location>
</feature>
<reference evidence="4" key="1">
    <citation type="submission" date="2025-08" db="UniProtKB">
        <authorList>
            <consortium name="Ensembl"/>
        </authorList>
    </citation>
    <scope>IDENTIFICATION</scope>
</reference>
<dbReference type="SUPFAM" id="SSF53335">
    <property type="entry name" value="S-adenosyl-L-methionine-dependent methyltransferases"/>
    <property type="match status" value="2"/>
</dbReference>
<dbReference type="GO" id="GO:0008168">
    <property type="term" value="F:methyltransferase activity"/>
    <property type="evidence" value="ECO:0007669"/>
    <property type="project" value="UniProtKB-KW"/>
</dbReference>
<name>A0A8C7KN25_ONCKI</name>
<dbReference type="Ensembl" id="ENSOKIT00005111109.1">
    <property type="protein sequence ID" value="ENSOKIP00005103653.1"/>
    <property type="gene ID" value="ENSOKIG00005045629.1"/>
</dbReference>
<dbReference type="Pfam" id="PF10294">
    <property type="entry name" value="Methyltransf_16"/>
    <property type="match status" value="2"/>
</dbReference>
<evidence type="ECO:0000313" key="4">
    <source>
        <dbReference type="Ensembl" id="ENSOKIP00005103653.1"/>
    </source>
</evidence>
<feature type="compositionally biased region" description="Acidic residues" evidence="3">
    <location>
        <begin position="461"/>
        <end position="480"/>
    </location>
</feature>
<feature type="compositionally biased region" description="Acidic residues" evidence="3">
    <location>
        <begin position="557"/>
        <end position="567"/>
    </location>
</feature>
<evidence type="ECO:0000256" key="2">
    <source>
        <dbReference type="ARBA" id="ARBA00022691"/>
    </source>
</evidence>
<keyword evidence="1" id="KW-0808">Transferase</keyword>
<feature type="compositionally biased region" description="Basic and acidic residues" evidence="3">
    <location>
        <begin position="313"/>
        <end position="332"/>
    </location>
</feature>
<dbReference type="InterPro" id="IPR019410">
    <property type="entry name" value="Methyltransf_16"/>
</dbReference>
<evidence type="ECO:0000256" key="1">
    <source>
        <dbReference type="ARBA" id="ARBA00022603"/>
    </source>
</evidence>